<dbReference type="KEGG" id="srub:C2R22_08505"/>
<evidence type="ECO:0000256" key="4">
    <source>
        <dbReference type="ARBA" id="ARBA00023136"/>
    </source>
</evidence>
<feature type="transmembrane region" description="Helical" evidence="5">
    <location>
        <begin position="31"/>
        <end position="53"/>
    </location>
</feature>
<evidence type="ECO:0000313" key="6">
    <source>
        <dbReference type="EMBL" id="AUV81689.1"/>
    </source>
</evidence>
<evidence type="ECO:0000256" key="5">
    <source>
        <dbReference type="SAM" id="Phobius"/>
    </source>
</evidence>
<organism evidence="6 7">
    <name type="scientific">Salinigranum rubrum</name>
    <dbReference type="NCBI Taxonomy" id="755307"/>
    <lineage>
        <taxon>Archaea</taxon>
        <taxon>Methanobacteriati</taxon>
        <taxon>Methanobacteriota</taxon>
        <taxon>Stenosarchaea group</taxon>
        <taxon>Halobacteria</taxon>
        <taxon>Halobacteriales</taxon>
        <taxon>Haloferacaceae</taxon>
        <taxon>Salinigranum</taxon>
    </lineage>
</organism>
<comment type="subcellular location">
    <subcellularLocation>
        <location evidence="1">Membrane</location>
        <topology evidence="1">Multi-pass membrane protein</topology>
    </subcellularLocation>
</comment>
<dbReference type="RefSeq" id="WP_103425377.1">
    <property type="nucleotide sequence ID" value="NZ_CP026309.1"/>
</dbReference>
<dbReference type="AlphaFoldDB" id="A0A2I8VKT3"/>
<feature type="transmembrane region" description="Helical" evidence="5">
    <location>
        <begin position="130"/>
        <end position="151"/>
    </location>
</feature>
<keyword evidence="3 5" id="KW-1133">Transmembrane helix</keyword>
<dbReference type="Proteomes" id="UP000236584">
    <property type="component" value="Chromosome"/>
</dbReference>
<dbReference type="InterPro" id="IPR032808">
    <property type="entry name" value="DoxX"/>
</dbReference>
<keyword evidence="4 5" id="KW-0472">Membrane</keyword>
<feature type="transmembrane region" description="Helical" evidence="5">
    <location>
        <begin position="80"/>
        <end position="109"/>
    </location>
</feature>
<evidence type="ECO:0000256" key="1">
    <source>
        <dbReference type="ARBA" id="ARBA00004141"/>
    </source>
</evidence>
<dbReference type="EMBL" id="CP026309">
    <property type="protein sequence ID" value="AUV81689.1"/>
    <property type="molecule type" value="Genomic_DNA"/>
</dbReference>
<evidence type="ECO:0000313" key="7">
    <source>
        <dbReference type="Proteomes" id="UP000236584"/>
    </source>
</evidence>
<sequence length="159" mass="16493">MYPSDITDITRLSAELVLQNASLFDSAGADVVFLLARVLFGAVIAFTGLNHFLNAETMVGYAGAKGIPAPNLAVPFSGGLLLFGGLGIVLGVFPTLAAGAIAVFLLVATPTMHDFWAAPAEEQMTEMTQFLKNVALLGTALGFLVVSQTPWPLAVGVGL</sequence>
<dbReference type="OrthoDB" id="340328at2157"/>
<accession>A0A2I8VKT3</accession>
<keyword evidence="2 5" id="KW-0812">Transmembrane</keyword>
<dbReference type="GO" id="GO:0016020">
    <property type="term" value="C:membrane"/>
    <property type="evidence" value="ECO:0007669"/>
    <property type="project" value="UniProtKB-SubCell"/>
</dbReference>
<protein>
    <submittedName>
        <fullName evidence="6">Quinol oxidase</fullName>
    </submittedName>
</protein>
<dbReference type="GeneID" id="35592125"/>
<gene>
    <name evidence="6" type="ORF">C2R22_08505</name>
</gene>
<evidence type="ECO:0000256" key="2">
    <source>
        <dbReference type="ARBA" id="ARBA00022692"/>
    </source>
</evidence>
<dbReference type="Pfam" id="PF07681">
    <property type="entry name" value="DoxX"/>
    <property type="match status" value="1"/>
</dbReference>
<proteinExistence type="predicted"/>
<evidence type="ECO:0000256" key="3">
    <source>
        <dbReference type="ARBA" id="ARBA00022989"/>
    </source>
</evidence>
<name>A0A2I8VKT3_9EURY</name>
<reference evidence="6 7" key="1">
    <citation type="submission" date="2018-01" db="EMBL/GenBank/DDBJ databases">
        <title>Complete genome sequence of Salinigranum rubrum GX10T, an extremely halophilic archaeon isolated from a marine solar saltern.</title>
        <authorList>
            <person name="Han S."/>
        </authorList>
    </citation>
    <scope>NUCLEOTIDE SEQUENCE [LARGE SCALE GENOMIC DNA]</scope>
    <source>
        <strain evidence="6 7">GX10</strain>
    </source>
</reference>
<keyword evidence="7" id="KW-1185">Reference proteome</keyword>